<evidence type="ECO:0000313" key="2">
    <source>
        <dbReference type="Proteomes" id="UP000479190"/>
    </source>
</evidence>
<organism evidence="1 2">
    <name type="scientific">Trichogramma brassicae</name>
    <dbReference type="NCBI Taxonomy" id="86971"/>
    <lineage>
        <taxon>Eukaryota</taxon>
        <taxon>Metazoa</taxon>
        <taxon>Ecdysozoa</taxon>
        <taxon>Arthropoda</taxon>
        <taxon>Hexapoda</taxon>
        <taxon>Insecta</taxon>
        <taxon>Pterygota</taxon>
        <taxon>Neoptera</taxon>
        <taxon>Endopterygota</taxon>
        <taxon>Hymenoptera</taxon>
        <taxon>Apocrita</taxon>
        <taxon>Proctotrupomorpha</taxon>
        <taxon>Chalcidoidea</taxon>
        <taxon>Trichogrammatidae</taxon>
        <taxon>Trichogramma</taxon>
    </lineage>
</organism>
<dbReference type="Proteomes" id="UP000479190">
    <property type="component" value="Unassembled WGS sequence"/>
</dbReference>
<accession>A0A6H5IEH3</accession>
<evidence type="ECO:0000313" key="1">
    <source>
        <dbReference type="EMBL" id="CAB0036386.1"/>
    </source>
</evidence>
<name>A0A6H5IEH3_9HYME</name>
<dbReference type="AlphaFoldDB" id="A0A6H5IEH3"/>
<gene>
    <name evidence="1" type="ORF">TBRA_LOCUS8255</name>
</gene>
<dbReference type="EMBL" id="CADCXV010000815">
    <property type="protein sequence ID" value="CAB0036386.1"/>
    <property type="molecule type" value="Genomic_DNA"/>
</dbReference>
<proteinExistence type="predicted"/>
<sequence>MAAPRSIGARNHLESQRHRVPRARLDLHASSTRGSGRHRACVAHAQRTSIFRKPHANIAGYYKIPTFEFIVALCEPMIDAVKASYFPYRLVYSLSTRHYKRTRTYVYRRVSRFSSHFLKTARMFTRLFVDDFFPWNLSRSVAAAAAAATAAVKLLGSYKMANRGGKNQSSMQLATTSYTSTRGPVLLHVVRCSIWMVAQNFPIKAANSSYCGRSNPVPLLQRQPSFFIAQYSNSHASTCLYPLQLLCACSSAPYTYGLEIVLARDSLQLGACSTPVLFCAVHWTFKASRLVTRVLVPNSAIRRRSLDAKNVLCRTCITSTRTYACIISGSYKLFCVDRFELHNTRIIHVREAPLCLPDTIATGSHGSRYSTRASYRKECFRNYGRRASAETRTTGPMERISHITNFGRSTISELIRKYQPPVQYWAWHASKAQRETGAPSYSNNRSNRTINHDWSRDAYTWPRREGNAAKLYVYMTCSSIYTPMCKRIWP</sequence>
<reference evidence="1 2" key="1">
    <citation type="submission" date="2020-02" db="EMBL/GenBank/DDBJ databases">
        <authorList>
            <person name="Ferguson B K."/>
        </authorList>
    </citation>
    <scope>NUCLEOTIDE SEQUENCE [LARGE SCALE GENOMIC DNA]</scope>
</reference>
<keyword evidence="2" id="KW-1185">Reference proteome</keyword>
<protein>
    <submittedName>
        <fullName evidence="1">Uncharacterized protein</fullName>
    </submittedName>
</protein>